<dbReference type="Pfam" id="PF10531">
    <property type="entry name" value="SLBB"/>
    <property type="match status" value="2"/>
</dbReference>
<feature type="domain" description="Polysaccharide export protein N-terminal" evidence="15">
    <location>
        <begin position="22"/>
        <end position="94"/>
    </location>
</feature>
<keyword evidence="7" id="KW-0732">Signal</keyword>
<dbReference type="HOGENOM" id="CLU_038343_0_3_9"/>
<keyword evidence="5" id="KW-0762">Sugar transport</keyword>
<evidence type="ECO:0000256" key="6">
    <source>
        <dbReference type="ARBA" id="ARBA00022692"/>
    </source>
</evidence>
<dbReference type="InterPro" id="IPR049712">
    <property type="entry name" value="Poly_export"/>
</dbReference>
<evidence type="ECO:0000256" key="3">
    <source>
        <dbReference type="ARBA" id="ARBA00022448"/>
    </source>
</evidence>
<evidence type="ECO:0000256" key="1">
    <source>
        <dbReference type="ARBA" id="ARBA00004571"/>
    </source>
</evidence>
<evidence type="ECO:0000259" key="15">
    <source>
        <dbReference type="Pfam" id="PF02563"/>
    </source>
</evidence>
<evidence type="ECO:0000256" key="9">
    <source>
        <dbReference type="ARBA" id="ARBA00023065"/>
    </source>
</evidence>
<reference evidence="18 19" key="1">
    <citation type="submission" date="2010-11" db="EMBL/GenBank/DDBJ databases">
        <title>Complete sequence of Halanaerobium sp. sapolanicus.</title>
        <authorList>
            <consortium name="US DOE Joint Genome Institute"/>
            <person name="Lucas S."/>
            <person name="Copeland A."/>
            <person name="Lapidus A."/>
            <person name="Cheng J.-F."/>
            <person name="Bruce D."/>
            <person name="Goodwin L."/>
            <person name="Pitluck S."/>
            <person name="Davenport K."/>
            <person name="Detter J.C."/>
            <person name="Han C."/>
            <person name="Tapia R."/>
            <person name="Land M."/>
            <person name="Hauser L."/>
            <person name="Jeffries C."/>
            <person name="Kyrpides N."/>
            <person name="Ivanova N."/>
            <person name="Mikhailova N."/>
            <person name="Begemann M.B."/>
            <person name="Mormile M.R."/>
            <person name="Wall J.D."/>
            <person name="Elias D.A."/>
            <person name="Woyke T."/>
        </authorList>
    </citation>
    <scope>NUCLEOTIDE SEQUENCE [LARGE SCALE GENOMIC DNA]</scope>
    <source>
        <strain evidence="19">sapolanicus</strain>
    </source>
</reference>
<dbReference type="GO" id="GO:0009279">
    <property type="term" value="C:cell outer membrane"/>
    <property type="evidence" value="ECO:0007669"/>
    <property type="project" value="UniProtKB-SubCell"/>
</dbReference>
<sequence>MQIKRILLTTIIILLITTPVLSQQYELNVGDRISISVWGHQDLTRESTIDPDGRISYPLVGTIEAEGKSINELKEELKVSLAEYIINPEVNVSILSHRKLEIIVMGAVRNEGSFEVRADNKLLDVISLAGGIRENAAAEETNLQRNDQKIPINLKELLRGNNQEDNYQLEDGDQIFVPEREILNASIQGEVRNPGQYELKHEQEIRLNEFLAQAGSVTENSGDIIRLISDGEPIEFELEDTLAAKSDSNPVVKAGDAVYIPSAVEQVTILGEISSPGSYEWNEDMRLANLIAQAGNTSDRANLEKIRLIHKEGEMREINIEDFFENNNLAANPVLEPGDLVLIGEEDSINWSRVFFMFSGFNNIKDFFDISW</sequence>
<accession>E4RPJ7</accession>
<dbReference type="GO" id="GO:0006811">
    <property type="term" value="P:monoatomic ion transport"/>
    <property type="evidence" value="ECO:0007669"/>
    <property type="project" value="UniProtKB-KW"/>
</dbReference>
<dbReference type="PANTHER" id="PTHR33619">
    <property type="entry name" value="POLYSACCHARIDE EXPORT PROTEIN GFCE-RELATED"/>
    <property type="match status" value="1"/>
</dbReference>
<dbReference type="KEGG" id="has:Halsa_0555"/>
<evidence type="ECO:0000256" key="10">
    <source>
        <dbReference type="ARBA" id="ARBA00023114"/>
    </source>
</evidence>
<reference evidence="18 19" key="2">
    <citation type="journal article" date="2011" name="J. Bacteriol.">
        <title>Complete Genome Sequence of the Haloalkaliphilic, Hydrogen Producing Halanaerobium hydrogenoformans.</title>
        <authorList>
            <person name="Brown S.D."/>
            <person name="Begemann M.B."/>
            <person name="Mormile M.R."/>
            <person name="Wall J.D."/>
            <person name="Han C.S."/>
            <person name="Goodwin L.A."/>
            <person name="Pitluck S."/>
            <person name="Land M.L."/>
            <person name="Hauser L.J."/>
            <person name="Elias D.A."/>
        </authorList>
    </citation>
    <scope>NUCLEOTIDE SEQUENCE [LARGE SCALE GENOMIC DNA]</scope>
    <source>
        <strain evidence="19">sapolanicus</strain>
    </source>
</reference>
<keyword evidence="4" id="KW-1134">Transmembrane beta strand</keyword>
<dbReference type="STRING" id="656519.Halsa_0555"/>
<dbReference type="RefSeq" id="WP_013405124.1">
    <property type="nucleotide sequence ID" value="NC_014654.1"/>
</dbReference>
<dbReference type="InterPro" id="IPR054765">
    <property type="entry name" value="SLBB_dom"/>
</dbReference>
<keyword evidence="10" id="KW-0626">Porin</keyword>
<evidence type="ECO:0000256" key="12">
    <source>
        <dbReference type="ARBA" id="ARBA00023139"/>
    </source>
</evidence>
<dbReference type="Pfam" id="PF22461">
    <property type="entry name" value="SLBB_2"/>
    <property type="match status" value="1"/>
</dbReference>
<dbReference type="EMBL" id="CP002304">
    <property type="protein sequence ID" value="ADQ14020.1"/>
    <property type="molecule type" value="Genomic_DNA"/>
</dbReference>
<comment type="similarity">
    <text evidence="2">Belongs to the BexD/CtrA/VexA family.</text>
</comment>
<feature type="domain" description="Soluble ligand binding" evidence="16">
    <location>
        <begin position="187"/>
        <end position="234"/>
    </location>
</feature>
<keyword evidence="12" id="KW-0564">Palmitate</keyword>
<keyword evidence="19" id="KW-1185">Reference proteome</keyword>
<evidence type="ECO:0000256" key="5">
    <source>
        <dbReference type="ARBA" id="ARBA00022597"/>
    </source>
</evidence>
<protein>
    <submittedName>
        <fullName evidence="18">Polysaccharide export protein</fullName>
    </submittedName>
</protein>
<keyword evidence="14" id="KW-0449">Lipoprotein</keyword>
<keyword evidence="3" id="KW-0813">Transport</keyword>
<evidence type="ECO:0000256" key="7">
    <source>
        <dbReference type="ARBA" id="ARBA00022729"/>
    </source>
</evidence>
<gene>
    <name evidence="18" type="ordered locus">Halsa_0555</name>
</gene>
<dbReference type="Pfam" id="PF02563">
    <property type="entry name" value="Poly_export"/>
    <property type="match status" value="1"/>
</dbReference>
<organism evidence="18 19">
    <name type="scientific">Halanaerobium hydrogeniformans</name>
    <name type="common">Halanaerobium sp. (strain sapolanicus)</name>
    <dbReference type="NCBI Taxonomy" id="656519"/>
    <lineage>
        <taxon>Bacteria</taxon>
        <taxon>Bacillati</taxon>
        <taxon>Bacillota</taxon>
        <taxon>Clostridia</taxon>
        <taxon>Halanaerobiales</taxon>
        <taxon>Halanaerobiaceae</taxon>
        <taxon>Halanaerobium</taxon>
    </lineage>
</organism>
<dbReference type="Proteomes" id="UP000007434">
    <property type="component" value="Chromosome"/>
</dbReference>
<evidence type="ECO:0000259" key="17">
    <source>
        <dbReference type="Pfam" id="PF22461"/>
    </source>
</evidence>
<feature type="domain" description="SLBB" evidence="17">
    <location>
        <begin position="102"/>
        <end position="177"/>
    </location>
</feature>
<evidence type="ECO:0000256" key="8">
    <source>
        <dbReference type="ARBA" id="ARBA00023047"/>
    </source>
</evidence>
<dbReference type="InterPro" id="IPR019554">
    <property type="entry name" value="Soluble_ligand-bd"/>
</dbReference>
<evidence type="ECO:0000259" key="16">
    <source>
        <dbReference type="Pfam" id="PF10531"/>
    </source>
</evidence>
<dbReference type="GO" id="GO:0046930">
    <property type="term" value="C:pore complex"/>
    <property type="evidence" value="ECO:0007669"/>
    <property type="project" value="UniProtKB-KW"/>
</dbReference>
<keyword evidence="13" id="KW-0998">Cell outer membrane</keyword>
<evidence type="ECO:0000256" key="13">
    <source>
        <dbReference type="ARBA" id="ARBA00023237"/>
    </source>
</evidence>
<dbReference type="InterPro" id="IPR003715">
    <property type="entry name" value="Poly_export_N"/>
</dbReference>
<keyword evidence="11" id="KW-0472">Membrane</keyword>
<dbReference type="OrthoDB" id="8291at2"/>
<evidence type="ECO:0000256" key="2">
    <source>
        <dbReference type="ARBA" id="ARBA00009450"/>
    </source>
</evidence>
<keyword evidence="6" id="KW-0812">Transmembrane</keyword>
<dbReference type="eggNOG" id="COG1596">
    <property type="taxonomic scope" value="Bacteria"/>
</dbReference>
<keyword evidence="8" id="KW-0625">Polysaccharide transport</keyword>
<feature type="domain" description="Soluble ligand binding" evidence="16">
    <location>
        <begin position="267"/>
        <end position="317"/>
    </location>
</feature>
<dbReference type="AlphaFoldDB" id="E4RPJ7"/>
<dbReference type="PANTHER" id="PTHR33619:SF3">
    <property type="entry name" value="POLYSACCHARIDE EXPORT PROTEIN GFCE-RELATED"/>
    <property type="match status" value="1"/>
</dbReference>
<evidence type="ECO:0000313" key="19">
    <source>
        <dbReference type="Proteomes" id="UP000007434"/>
    </source>
</evidence>
<dbReference type="Gene3D" id="3.10.560.10">
    <property type="entry name" value="Outer membrane lipoprotein wza domain like"/>
    <property type="match status" value="3"/>
</dbReference>
<evidence type="ECO:0000256" key="14">
    <source>
        <dbReference type="ARBA" id="ARBA00023288"/>
    </source>
</evidence>
<evidence type="ECO:0000256" key="4">
    <source>
        <dbReference type="ARBA" id="ARBA00022452"/>
    </source>
</evidence>
<keyword evidence="9" id="KW-0406">Ion transport</keyword>
<evidence type="ECO:0000256" key="11">
    <source>
        <dbReference type="ARBA" id="ARBA00023136"/>
    </source>
</evidence>
<name>E4RPJ7_HALHG</name>
<dbReference type="GO" id="GO:0015159">
    <property type="term" value="F:polysaccharide transmembrane transporter activity"/>
    <property type="evidence" value="ECO:0007669"/>
    <property type="project" value="InterPro"/>
</dbReference>
<proteinExistence type="inferred from homology"/>
<evidence type="ECO:0000313" key="18">
    <source>
        <dbReference type="EMBL" id="ADQ14020.1"/>
    </source>
</evidence>
<comment type="subcellular location">
    <subcellularLocation>
        <location evidence="1">Cell outer membrane</location>
        <topology evidence="1">Multi-pass membrane protein</topology>
    </subcellularLocation>
</comment>
<dbReference type="GO" id="GO:0015288">
    <property type="term" value="F:porin activity"/>
    <property type="evidence" value="ECO:0007669"/>
    <property type="project" value="UniProtKB-KW"/>
</dbReference>